<dbReference type="SUPFAM" id="SSF49899">
    <property type="entry name" value="Concanavalin A-like lectins/glucanases"/>
    <property type="match status" value="1"/>
</dbReference>
<dbReference type="CDD" id="cd09001">
    <property type="entry name" value="GH43_FsAxh1-like"/>
    <property type="match status" value="1"/>
</dbReference>
<evidence type="ECO:0000313" key="9">
    <source>
        <dbReference type="Proteomes" id="UP001383192"/>
    </source>
</evidence>
<dbReference type="Gene3D" id="2.115.10.20">
    <property type="entry name" value="Glycosyl hydrolase domain, family 43"/>
    <property type="match status" value="1"/>
</dbReference>
<evidence type="ECO:0000256" key="1">
    <source>
        <dbReference type="ARBA" id="ARBA00009865"/>
    </source>
</evidence>
<dbReference type="PROSITE" id="PS51164">
    <property type="entry name" value="CBM1_2"/>
    <property type="match status" value="1"/>
</dbReference>
<dbReference type="Pfam" id="PF04616">
    <property type="entry name" value="Glyco_hydro_43"/>
    <property type="match status" value="1"/>
</dbReference>
<feature type="chain" id="PRO_5043665011" description="CBM1 domain-containing protein" evidence="6">
    <location>
        <begin position="22"/>
        <end position="561"/>
    </location>
</feature>
<dbReference type="GO" id="GO:0005975">
    <property type="term" value="P:carbohydrate metabolic process"/>
    <property type="evidence" value="ECO:0007669"/>
    <property type="project" value="InterPro"/>
</dbReference>
<dbReference type="GO" id="GO:0005576">
    <property type="term" value="C:extracellular region"/>
    <property type="evidence" value="ECO:0007669"/>
    <property type="project" value="InterPro"/>
</dbReference>
<accession>A0AAW0DN28</accession>
<dbReference type="InterPro" id="IPR051795">
    <property type="entry name" value="Glycosyl_Hydrlase_43"/>
</dbReference>
<name>A0AAW0DN28_9AGAR</name>
<dbReference type="PANTHER" id="PTHR42812:SF15">
    <property type="entry name" value="HYDROLASE, PUTATIVE (AFU_ORTHOLOGUE AFUA_2G00930)-RELATED"/>
    <property type="match status" value="1"/>
</dbReference>
<dbReference type="Pfam" id="PF17851">
    <property type="entry name" value="GH43_C2"/>
    <property type="match status" value="1"/>
</dbReference>
<dbReference type="InterPro" id="IPR035971">
    <property type="entry name" value="CBD_sf"/>
</dbReference>
<feature type="signal peptide" evidence="6">
    <location>
        <begin position="1"/>
        <end position="21"/>
    </location>
</feature>
<dbReference type="InterPro" id="IPR000254">
    <property type="entry name" value="CBD"/>
</dbReference>
<sequence>MLSLTPFSLLLGALAIRSASAVAVWGQCGGSAYSGSAACEQNSTCVVLNEGYSQCQPASALTSRQDTFTNPVLWEDLADLDVFRVDDTFYYSASTMHYSPGAPILQSKDLANWEFIGHSVPSLDFGSNNYNLPGGGAQAYVKGIWASTLRFRSTTNTWYWIGCIEFSKTYIYTASSVTGPWQQASVLNTCYYDVGLLIDDDGTMFVAYGNTEIHVAQLSDDGLSEVQNQLVYTSTVGTLEGSRFYKRDGAYYILTTKPASDEWVLKSTNGPFGPYEIQALVQSVRPPSGLNGGNPHQGGLVEAGNDAWYYMAFVDAYPGGRVPVLAPVTWSSDGWPSVQLDNGAWGASYSYPLSPQPLKSPTGIDEFSELGPEWEWNHNPDNSRWSINSGLVLQTATVTNDLYAARNTLTHRILGPKSSGTIVLDISNMADGDRAGLSMLRDVSASIGVKQTGSTRELFMINGMTMNSNWGTSSTGSEVATATLSGNQVWLRATADIAPGGSNSATFSYSTDGSTFTNLGDTLKMNTDWQFFMGYRFGIFNFATTALGGSVTVKSFEMQEA</sequence>
<evidence type="ECO:0000256" key="6">
    <source>
        <dbReference type="SAM" id="SignalP"/>
    </source>
</evidence>
<dbReference type="InterPro" id="IPR023296">
    <property type="entry name" value="Glyco_hydro_beta-prop_sf"/>
</dbReference>
<dbReference type="InterPro" id="IPR041542">
    <property type="entry name" value="GH43_C2"/>
</dbReference>
<evidence type="ECO:0000256" key="5">
    <source>
        <dbReference type="RuleBase" id="RU361187"/>
    </source>
</evidence>
<protein>
    <recommendedName>
        <fullName evidence="7">CBM1 domain-containing protein</fullName>
    </recommendedName>
</protein>
<evidence type="ECO:0000256" key="2">
    <source>
        <dbReference type="ARBA" id="ARBA00022729"/>
    </source>
</evidence>
<comment type="similarity">
    <text evidence="1 5">Belongs to the glycosyl hydrolase 43 family.</text>
</comment>
<evidence type="ECO:0000259" key="7">
    <source>
        <dbReference type="PROSITE" id="PS51164"/>
    </source>
</evidence>
<evidence type="ECO:0000256" key="3">
    <source>
        <dbReference type="ARBA" id="ARBA00022801"/>
    </source>
</evidence>
<dbReference type="InterPro" id="IPR013320">
    <property type="entry name" value="ConA-like_dom_sf"/>
</dbReference>
<evidence type="ECO:0000313" key="8">
    <source>
        <dbReference type="EMBL" id="KAK7053009.1"/>
    </source>
</evidence>
<dbReference type="AlphaFoldDB" id="A0AAW0DN28"/>
<dbReference type="GO" id="GO:0004553">
    <property type="term" value="F:hydrolase activity, hydrolyzing O-glycosyl compounds"/>
    <property type="evidence" value="ECO:0007669"/>
    <property type="project" value="InterPro"/>
</dbReference>
<proteinExistence type="inferred from homology"/>
<dbReference type="Gene3D" id="2.60.120.200">
    <property type="match status" value="1"/>
</dbReference>
<dbReference type="Proteomes" id="UP001383192">
    <property type="component" value="Unassembled WGS sequence"/>
</dbReference>
<dbReference type="GO" id="GO:0030248">
    <property type="term" value="F:cellulose binding"/>
    <property type="evidence" value="ECO:0007669"/>
    <property type="project" value="InterPro"/>
</dbReference>
<reference evidence="8 9" key="1">
    <citation type="submission" date="2024-01" db="EMBL/GenBank/DDBJ databases">
        <title>A draft genome for a cacao thread blight-causing isolate of Paramarasmius palmivorus.</title>
        <authorList>
            <person name="Baruah I.K."/>
            <person name="Bukari Y."/>
            <person name="Amoako-Attah I."/>
            <person name="Meinhardt L.W."/>
            <person name="Bailey B.A."/>
            <person name="Cohen S.P."/>
        </authorList>
    </citation>
    <scope>NUCLEOTIDE SEQUENCE [LARGE SCALE GENOMIC DNA]</scope>
    <source>
        <strain evidence="8 9">GH-12</strain>
    </source>
</reference>
<dbReference type="InterPro" id="IPR006710">
    <property type="entry name" value="Glyco_hydro_43"/>
</dbReference>
<dbReference type="Pfam" id="PF00734">
    <property type="entry name" value="CBM_1"/>
    <property type="match status" value="1"/>
</dbReference>
<keyword evidence="3 5" id="KW-0378">Hydrolase</keyword>
<dbReference type="PANTHER" id="PTHR42812">
    <property type="entry name" value="BETA-XYLOSIDASE"/>
    <property type="match status" value="1"/>
</dbReference>
<keyword evidence="4 5" id="KW-0326">Glycosidase</keyword>
<dbReference type="EMBL" id="JAYKXP010000011">
    <property type="protein sequence ID" value="KAK7053009.1"/>
    <property type="molecule type" value="Genomic_DNA"/>
</dbReference>
<keyword evidence="9" id="KW-1185">Reference proteome</keyword>
<feature type="domain" description="CBM1" evidence="7">
    <location>
        <begin position="20"/>
        <end position="56"/>
    </location>
</feature>
<organism evidence="8 9">
    <name type="scientific">Paramarasmius palmivorus</name>
    <dbReference type="NCBI Taxonomy" id="297713"/>
    <lineage>
        <taxon>Eukaryota</taxon>
        <taxon>Fungi</taxon>
        <taxon>Dikarya</taxon>
        <taxon>Basidiomycota</taxon>
        <taxon>Agaricomycotina</taxon>
        <taxon>Agaricomycetes</taxon>
        <taxon>Agaricomycetidae</taxon>
        <taxon>Agaricales</taxon>
        <taxon>Marasmiineae</taxon>
        <taxon>Marasmiaceae</taxon>
        <taxon>Paramarasmius</taxon>
    </lineage>
</organism>
<dbReference type="SUPFAM" id="SSF75005">
    <property type="entry name" value="Arabinanase/levansucrase/invertase"/>
    <property type="match status" value="1"/>
</dbReference>
<dbReference type="SUPFAM" id="SSF57180">
    <property type="entry name" value="Cellulose-binding domain"/>
    <property type="match status" value="1"/>
</dbReference>
<gene>
    <name evidence="8" type="ORF">VNI00_004330</name>
</gene>
<evidence type="ECO:0000256" key="4">
    <source>
        <dbReference type="ARBA" id="ARBA00023295"/>
    </source>
</evidence>
<keyword evidence="2 6" id="KW-0732">Signal</keyword>
<comment type="caution">
    <text evidence="8">The sequence shown here is derived from an EMBL/GenBank/DDBJ whole genome shotgun (WGS) entry which is preliminary data.</text>
</comment>
<dbReference type="SMART" id="SM00236">
    <property type="entry name" value="fCBD"/>
    <property type="match status" value="1"/>
</dbReference>